<evidence type="ECO:0000313" key="3">
    <source>
        <dbReference type="EMBL" id="KAF9732589.1"/>
    </source>
</evidence>
<feature type="transmembrane region" description="Helical" evidence="2">
    <location>
        <begin position="219"/>
        <end position="239"/>
    </location>
</feature>
<feature type="transmembrane region" description="Helical" evidence="2">
    <location>
        <begin position="608"/>
        <end position="626"/>
    </location>
</feature>
<organism evidence="3 4">
    <name type="scientific">Paraphaeosphaeria minitans</name>
    <dbReference type="NCBI Taxonomy" id="565426"/>
    <lineage>
        <taxon>Eukaryota</taxon>
        <taxon>Fungi</taxon>
        <taxon>Dikarya</taxon>
        <taxon>Ascomycota</taxon>
        <taxon>Pezizomycotina</taxon>
        <taxon>Dothideomycetes</taxon>
        <taxon>Pleosporomycetidae</taxon>
        <taxon>Pleosporales</taxon>
        <taxon>Massarineae</taxon>
        <taxon>Didymosphaeriaceae</taxon>
        <taxon>Paraphaeosphaeria</taxon>
    </lineage>
</organism>
<feature type="transmembrane region" description="Helical" evidence="2">
    <location>
        <begin position="179"/>
        <end position="199"/>
    </location>
</feature>
<keyword evidence="4" id="KW-1185">Reference proteome</keyword>
<feature type="region of interest" description="Disordered" evidence="1">
    <location>
        <begin position="450"/>
        <end position="494"/>
    </location>
</feature>
<keyword evidence="2" id="KW-0472">Membrane</keyword>
<feature type="region of interest" description="Disordered" evidence="1">
    <location>
        <begin position="338"/>
        <end position="381"/>
    </location>
</feature>
<dbReference type="EMBL" id="WJXW01000010">
    <property type="protein sequence ID" value="KAF9732589.1"/>
    <property type="molecule type" value="Genomic_DNA"/>
</dbReference>
<evidence type="ECO:0000256" key="2">
    <source>
        <dbReference type="SAM" id="Phobius"/>
    </source>
</evidence>
<accession>A0A9P6GE91</accession>
<feature type="transmembrane region" description="Helical" evidence="2">
    <location>
        <begin position="134"/>
        <end position="158"/>
    </location>
</feature>
<comment type="caution">
    <text evidence="3">The sequence shown here is derived from an EMBL/GenBank/DDBJ whole genome shotgun (WGS) entry which is preliminary data.</text>
</comment>
<feature type="transmembrane region" description="Helical" evidence="2">
    <location>
        <begin position="646"/>
        <end position="666"/>
    </location>
</feature>
<dbReference type="AlphaFoldDB" id="A0A9P6GE91"/>
<dbReference type="Proteomes" id="UP000756921">
    <property type="component" value="Unassembled WGS sequence"/>
</dbReference>
<evidence type="ECO:0000313" key="4">
    <source>
        <dbReference type="Proteomes" id="UP000756921"/>
    </source>
</evidence>
<protein>
    <submittedName>
        <fullName evidence="3">Uncharacterized protein</fullName>
    </submittedName>
</protein>
<proteinExistence type="predicted"/>
<feature type="transmembrane region" description="Helical" evidence="2">
    <location>
        <begin position="569"/>
        <end position="588"/>
    </location>
</feature>
<keyword evidence="2" id="KW-1133">Transmembrane helix</keyword>
<feature type="transmembrane region" description="Helical" evidence="2">
    <location>
        <begin position="37"/>
        <end position="70"/>
    </location>
</feature>
<dbReference type="OrthoDB" id="3784926at2759"/>
<name>A0A9P6GE91_9PLEO</name>
<sequence>MSRKFRNFPEYELKPGESFSMRAFSKGLNKDSKCKHLVILFFVLQVYALQAISTGEISIAIATSLPAFFLPYTWTFNRRSESILGIPFRFILPYQGIRYTKVKYSPKDGKTLNGPATDTYLDCSYALPLYLALWFSYLGTVFHERVTFFVLVAVLCISRHEYWTSHQSFRSSNHSLGKLVTGLKWQFLVGTFTLALWTIATNYVRVEVSQKRAHPSQLWAIDEGPALAMICVVLLKVIAASKRFSKDGSEILFYSYGLYWEDFTTDEEIAIWEKLEWKNIRNRQLGREWIDGVTREEIEEYEVVEWQKAEEEQRRRLAPRITNLAKHKRLAQGEVYTQQSSPRALYREDSTRPQVKYRGSSSDEDDEVYTPQHPPLQTRPATPAVPLRHALLYKRAQIASRLEETLRRDPAFRERLIESQIKNLPVEEAKQRTSTIKQRLITKTLARIARQRTAKPRRAPTSLAPRVPYNDSNHPSPVPKSVHWTKRPDASPPTQNYISIIEDPAALDVDASSTSSDSDSDGGETDVFTLESTYPDSTFPRRAWQEALADGWATPDYILACWHDWASRLFMFLAQAFVTAVLVRYALIVTDTWPLYAKEGNNADVVKSAWWAIRVVIGIVYARWLLFVEYWGRIVREVVESLVNDWFFTVLLVVLAAFARSMWLWFNRGEAGLAFWVVRGTYDLLAEFLDWNFT</sequence>
<evidence type="ECO:0000256" key="1">
    <source>
        <dbReference type="SAM" id="MobiDB-lite"/>
    </source>
</evidence>
<reference evidence="3" key="1">
    <citation type="journal article" date="2020" name="Mol. Plant Microbe Interact.">
        <title>Genome Sequence of the Biocontrol Agent Coniothyrium minitans strain Conio (IMI 134523).</title>
        <authorList>
            <person name="Patel D."/>
            <person name="Shittu T.A."/>
            <person name="Baroncelli R."/>
            <person name="Muthumeenakshi S."/>
            <person name="Osborne T.H."/>
            <person name="Janganan T.K."/>
            <person name="Sreenivasaprasad S."/>
        </authorList>
    </citation>
    <scope>NUCLEOTIDE SEQUENCE</scope>
    <source>
        <strain evidence="3">Conio</strain>
    </source>
</reference>
<gene>
    <name evidence="3" type="ORF">PMIN01_09447</name>
</gene>
<keyword evidence="2" id="KW-0812">Transmembrane</keyword>